<reference evidence="1" key="1">
    <citation type="submission" date="2018-02" db="EMBL/GenBank/DDBJ databases">
        <title>Rhizophora mucronata_Transcriptome.</title>
        <authorList>
            <person name="Meera S.P."/>
            <person name="Sreeshan A."/>
            <person name="Augustine A."/>
        </authorList>
    </citation>
    <scope>NUCLEOTIDE SEQUENCE</scope>
    <source>
        <tissue evidence="1">Leaf</tissue>
    </source>
</reference>
<sequence length="48" mass="5569">MDGKRHPLPTILLALRTRQMHHRLQEKHCFGLILPLQVKILPAFLSCP</sequence>
<organism evidence="1">
    <name type="scientific">Rhizophora mucronata</name>
    <name type="common">Asiatic mangrove</name>
    <dbReference type="NCBI Taxonomy" id="61149"/>
    <lineage>
        <taxon>Eukaryota</taxon>
        <taxon>Viridiplantae</taxon>
        <taxon>Streptophyta</taxon>
        <taxon>Embryophyta</taxon>
        <taxon>Tracheophyta</taxon>
        <taxon>Spermatophyta</taxon>
        <taxon>Magnoliopsida</taxon>
        <taxon>eudicotyledons</taxon>
        <taxon>Gunneridae</taxon>
        <taxon>Pentapetalae</taxon>
        <taxon>rosids</taxon>
        <taxon>fabids</taxon>
        <taxon>Malpighiales</taxon>
        <taxon>Rhizophoraceae</taxon>
        <taxon>Rhizophora</taxon>
    </lineage>
</organism>
<accession>A0A2P2KZT7</accession>
<protein>
    <submittedName>
        <fullName evidence="1">GPI transamidase component PIG-S</fullName>
    </submittedName>
</protein>
<evidence type="ECO:0000313" key="1">
    <source>
        <dbReference type="EMBL" id="MBX11232.1"/>
    </source>
</evidence>
<dbReference type="EMBL" id="GGEC01030748">
    <property type="protein sequence ID" value="MBX11232.1"/>
    <property type="molecule type" value="Transcribed_RNA"/>
</dbReference>
<dbReference type="AlphaFoldDB" id="A0A2P2KZT7"/>
<name>A0A2P2KZT7_RHIMU</name>
<proteinExistence type="predicted"/>